<organism evidence="1 2">
    <name type="scientific">Paenibacillus nuruki</name>
    <dbReference type="NCBI Taxonomy" id="1886670"/>
    <lineage>
        <taxon>Bacteria</taxon>
        <taxon>Bacillati</taxon>
        <taxon>Bacillota</taxon>
        <taxon>Bacilli</taxon>
        <taxon>Bacillales</taxon>
        <taxon>Paenibacillaceae</taxon>
        <taxon>Paenibacillus</taxon>
    </lineage>
</organism>
<dbReference type="EMBL" id="MDER01000101">
    <property type="protein sequence ID" value="ODP26031.1"/>
    <property type="molecule type" value="Genomic_DNA"/>
</dbReference>
<name>A0A1E3KXJ4_9BACL</name>
<evidence type="ECO:0000313" key="2">
    <source>
        <dbReference type="Proteomes" id="UP000094578"/>
    </source>
</evidence>
<gene>
    <name evidence="1" type="ORF">PTI45_04640</name>
</gene>
<accession>A0A1E3KXJ4</accession>
<reference evidence="1 2" key="1">
    <citation type="submission" date="2016-08" db="EMBL/GenBank/DDBJ databases">
        <title>Genome sequencing of Paenibacillus sp. TI45-13ar, isolated from Korean traditional nuruk.</title>
        <authorList>
            <person name="Kim S.-J."/>
        </authorList>
    </citation>
    <scope>NUCLEOTIDE SEQUENCE [LARGE SCALE GENOMIC DNA]</scope>
    <source>
        <strain evidence="1 2">TI45-13ar</strain>
    </source>
</reference>
<dbReference type="Proteomes" id="UP000094578">
    <property type="component" value="Unassembled WGS sequence"/>
</dbReference>
<keyword evidence="2" id="KW-1185">Reference proteome</keyword>
<dbReference type="RefSeq" id="WP_069329938.1">
    <property type="nucleotide sequence ID" value="NZ_MDER01000101.1"/>
</dbReference>
<dbReference type="AlphaFoldDB" id="A0A1E3KXJ4"/>
<evidence type="ECO:0000313" key="1">
    <source>
        <dbReference type="EMBL" id="ODP26031.1"/>
    </source>
</evidence>
<protein>
    <recommendedName>
        <fullName evidence="3">DUF4829 domain-containing protein</fullName>
    </recommendedName>
</protein>
<evidence type="ECO:0008006" key="3">
    <source>
        <dbReference type="Google" id="ProtNLM"/>
    </source>
</evidence>
<dbReference type="STRING" id="1886670.PTI45_04640"/>
<proteinExistence type="predicted"/>
<comment type="caution">
    <text evidence="1">The sequence shown here is derived from an EMBL/GenBank/DDBJ whole genome shotgun (WGS) entry which is preliminary data.</text>
</comment>
<sequence length="163" mass="18358">MQKKIMYTALIVLIAVVVGMSIFLTKAQDSAHENELYTKAMENNNSFLSTFFNYTSTKSRYENIAPFMTKQGYASTYPSGLTIPEDTGKLVSSMKGLKVYQSRNDQEKPEFISEFQVTTSYDGIPSTENIRIYTALIEEEGQWKINAVEVLDDQPAGEEGDSF</sequence>